<protein>
    <recommendedName>
        <fullName evidence="4">DNA methylase N-4/N-6 domain-containing protein</fullName>
    </recommendedName>
</protein>
<reference evidence="5" key="1">
    <citation type="journal article" date="2015" name="Nature">
        <title>Complex archaea that bridge the gap between prokaryotes and eukaryotes.</title>
        <authorList>
            <person name="Spang A."/>
            <person name="Saw J.H."/>
            <person name="Jorgensen S.L."/>
            <person name="Zaremba-Niedzwiedzka K."/>
            <person name="Martijn J."/>
            <person name="Lind A.E."/>
            <person name="van Eijk R."/>
            <person name="Schleper C."/>
            <person name="Guy L."/>
            <person name="Ettema T.J."/>
        </authorList>
    </citation>
    <scope>NUCLEOTIDE SEQUENCE</scope>
</reference>
<evidence type="ECO:0000256" key="2">
    <source>
        <dbReference type="ARBA" id="ARBA00022679"/>
    </source>
</evidence>
<comment type="caution">
    <text evidence="5">The sequence shown here is derived from an EMBL/GenBank/DDBJ whole genome shotgun (WGS) entry which is preliminary data.</text>
</comment>
<dbReference type="GO" id="GO:0003677">
    <property type="term" value="F:DNA binding"/>
    <property type="evidence" value="ECO:0007669"/>
    <property type="project" value="InterPro"/>
</dbReference>
<dbReference type="AlphaFoldDB" id="A0A0F9HZW2"/>
<dbReference type="Gene3D" id="3.40.50.150">
    <property type="entry name" value="Vaccinia Virus protein VP39"/>
    <property type="match status" value="2"/>
</dbReference>
<keyword evidence="2" id="KW-0808">Transferase</keyword>
<evidence type="ECO:0000259" key="4">
    <source>
        <dbReference type="Pfam" id="PF01555"/>
    </source>
</evidence>
<dbReference type="InterPro" id="IPR002941">
    <property type="entry name" value="DNA_methylase_N4/N6"/>
</dbReference>
<name>A0A0F9HZW2_9ZZZZ</name>
<dbReference type="PRINTS" id="PR00506">
    <property type="entry name" value="D21N6MTFRASE"/>
</dbReference>
<evidence type="ECO:0000256" key="3">
    <source>
        <dbReference type="ARBA" id="ARBA00022691"/>
    </source>
</evidence>
<dbReference type="GO" id="GO:0008170">
    <property type="term" value="F:N-methyltransferase activity"/>
    <property type="evidence" value="ECO:0007669"/>
    <property type="project" value="InterPro"/>
</dbReference>
<sequence length="269" mass="30655">MTPERKTFAPNRERTEEGWLVYPRDKKLRSEFFDEDLIKRIITHPAKMNAHLLLDIVEFVSEPGDRILDVFGGVGTTLLAATRGREVVLMEIEQYYCDIIVDSMNQLDMSDQLNIIPMLIQGDNRLALPFPCDHIITSPPYGNDLAKESESAALTDKIGKQGMQYTSENQNIGKQPEFIYVQIMKRVYKLMVQSVKIGGTITVTHRDRTRAGKRILYIETVIRTLLDLGCEIYNLDKWKVPGSLAANVNKGLGVDVVLDEDIIIMRRIR</sequence>
<dbReference type="SUPFAM" id="SSF53335">
    <property type="entry name" value="S-adenosyl-L-methionine-dependent methyltransferases"/>
    <property type="match status" value="2"/>
</dbReference>
<keyword evidence="1" id="KW-0489">Methyltransferase</keyword>
<proteinExistence type="predicted"/>
<gene>
    <name evidence="5" type="ORF">LCGC14_1642860</name>
</gene>
<dbReference type="EMBL" id="LAZR01013711">
    <property type="protein sequence ID" value="KKM20702.1"/>
    <property type="molecule type" value="Genomic_DNA"/>
</dbReference>
<dbReference type="GO" id="GO:0032259">
    <property type="term" value="P:methylation"/>
    <property type="evidence" value="ECO:0007669"/>
    <property type="project" value="UniProtKB-KW"/>
</dbReference>
<feature type="domain" description="DNA methylase N-4/N-6" evidence="4">
    <location>
        <begin position="17"/>
        <end position="101"/>
    </location>
</feature>
<accession>A0A0F9HZW2</accession>
<organism evidence="5">
    <name type="scientific">marine sediment metagenome</name>
    <dbReference type="NCBI Taxonomy" id="412755"/>
    <lineage>
        <taxon>unclassified sequences</taxon>
        <taxon>metagenomes</taxon>
        <taxon>ecological metagenomes</taxon>
    </lineage>
</organism>
<keyword evidence="3" id="KW-0949">S-adenosyl-L-methionine</keyword>
<dbReference type="InterPro" id="IPR029063">
    <property type="entry name" value="SAM-dependent_MTases_sf"/>
</dbReference>
<dbReference type="InterPro" id="IPR002295">
    <property type="entry name" value="N4/N6-MTase_EcoPI_Mod-like"/>
</dbReference>
<dbReference type="Pfam" id="PF01555">
    <property type="entry name" value="N6_N4_Mtase"/>
    <property type="match status" value="1"/>
</dbReference>
<evidence type="ECO:0000256" key="1">
    <source>
        <dbReference type="ARBA" id="ARBA00022603"/>
    </source>
</evidence>
<evidence type="ECO:0000313" key="5">
    <source>
        <dbReference type="EMBL" id="KKM20702.1"/>
    </source>
</evidence>